<organism evidence="1 2">
    <name type="scientific">Rotaria magnacalcarata</name>
    <dbReference type="NCBI Taxonomy" id="392030"/>
    <lineage>
        <taxon>Eukaryota</taxon>
        <taxon>Metazoa</taxon>
        <taxon>Spiralia</taxon>
        <taxon>Gnathifera</taxon>
        <taxon>Rotifera</taxon>
        <taxon>Eurotatoria</taxon>
        <taxon>Bdelloidea</taxon>
        <taxon>Philodinida</taxon>
        <taxon>Philodinidae</taxon>
        <taxon>Rotaria</taxon>
    </lineage>
</organism>
<comment type="caution">
    <text evidence="1">The sequence shown here is derived from an EMBL/GenBank/DDBJ whole genome shotgun (WGS) entry which is preliminary data.</text>
</comment>
<name>A0A8S3GKZ3_9BILA</name>
<dbReference type="Proteomes" id="UP000681967">
    <property type="component" value="Unassembled WGS sequence"/>
</dbReference>
<gene>
    <name evidence="1" type="ORF">BYL167_LOCUS76158</name>
</gene>
<accession>A0A8S3GKZ3</accession>
<evidence type="ECO:0000313" key="1">
    <source>
        <dbReference type="EMBL" id="CAF5166762.1"/>
    </source>
</evidence>
<dbReference type="EMBL" id="CAJOBH010274099">
    <property type="protein sequence ID" value="CAF5166762.1"/>
    <property type="molecule type" value="Genomic_DNA"/>
</dbReference>
<dbReference type="Gene3D" id="3.80.10.10">
    <property type="entry name" value="Ribonuclease Inhibitor"/>
    <property type="match status" value="1"/>
</dbReference>
<sequence length="106" mass="12638">ADLCRNTPNLRHLSAWFVVEYNEFQILKPIYSITRLNITFYGLENMLEHVLENLPNLYQLKCDLNVYISGYQWESIIKKSLPKLKIFQVKMRFTPSNNQNIDEKLN</sequence>
<reference evidence="1" key="1">
    <citation type="submission" date="2021-02" db="EMBL/GenBank/DDBJ databases">
        <authorList>
            <person name="Nowell W R."/>
        </authorList>
    </citation>
    <scope>NUCLEOTIDE SEQUENCE</scope>
</reference>
<evidence type="ECO:0000313" key="2">
    <source>
        <dbReference type="Proteomes" id="UP000681967"/>
    </source>
</evidence>
<protein>
    <submittedName>
        <fullName evidence="1">Uncharacterized protein</fullName>
    </submittedName>
</protein>
<dbReference type="SUPFAM" id="SSF52047">
    <property type="entry name" value="RNI-like"/>
    <property type="match status" value="1"/>
</dbReference>
<feature type="non-terminal residue" evidence="1">
    <location>
        <position position="1"/>
    </location>
</feature>
<proteinExistence type="predicted"/>
<dbReference type="AlphaFoldDB" id="A0A8S3GKZ3"/>
<dbReference type="InterPro" id="IPR032675">
    <property type="entry name" value="LRR_dom_sf"/>
</dbReference>